<evidence type="ECO:0000313" key="8">
    <source>
        <dbReference type="Proteomes" id="UP000680815"/>
    </source>
</evidence>
<comment type="caution">
    <text evidence="7">The sequence shown here is derived from an EMBL/GenBank/DDBJ whole genome shotgun (WGS) entry which is preliminary data.</text>
</comment>
<dbReference type="InterPro" id="IPR013320">
    <property type="entry name" value="ConA-like_dom_sf"/>
</dbReference>
<dbReference type="InterPro" id="IPR017850">
    <property type="entry name" value="Alkaline_phosphatase_core_sf"/>
</dbReference>
<dbReference type="InterPro" id="IPR000917">
    <property type="entry name" value="Sulfatase_N"/>
</dbReference>
<dbReference type="RefSeq" id="WP_209351284.1">
    <property type="nucleotide sequence ID" value="NZ_JAGIYZ010000006.1"/>
</dbReference>
<feature type="domain" description="Sulfatase N-terminal" evidence="6">
    <location>
        <begin position="81"/>
        <end position="496"/>
    </location>
</feature>
<dbReference type="Gene3D" id="3.30.1120.10">
    <property type="match status" value="1"/>
</dbReference>
<protein>
    <submittedName>
        <fullName evidence="7">Arylsulfatase</fullName>
    </submittedName>
</protein>
<keyword evidence="4" id="KW-0106">Calcium</keyword>
<dbReference type="PROSITE" id="PS00523">
    <property type="entry name" value="SULFATASE_1"/>
    <property type="match status" value="1"/>
</dbReference>
<dbReference type="SUPFAM" id="SSF53649">
    <property type="entry name" value="Alkaline phosphatase-like"/>
    <property type="match status" value="1"/>
</dbReference>
<keyword evidence="3" id="KW-0378">Hydrolase</keyword>
<dbReference type="PANTHER" id="PTHR42693">
    <property type="entry name" value="ARYLSULFATASE FAMILY MEMBER"/>
    <property type="match status" value="1"/>
</dbReference>
<dbReference type="InterPro" id="IPR050738">
    <property type="entry name" value="Sulfatase"/>
</dbReference>
<dbReference type="SUPFAM" id="SSF49899">
    <property type="entry name" value="Concanavalin A-like lectins/glucanases"/>
    <property type="match status" value="1"/>
</dbReference>
<feature type="signal peptide" evidence="5">
    <location>
        <begin position="1"/>
        <end position="17"/>
    </location>
</feature>
<proteinExistence type="inferred from homology"/>
<gene>
    <name evidence="7" type="ORF">J5Y09_08330</name>
</gene>
<dbReference type="Pfam" id="PF00884">
    <property type="entry name" value="Sulfatase"/>
    <property type="match status" value="1"/>
</dbReference>
<dbReference type="Gene3D" id="3.40.720.10">
    <property type="entry name" value="Alkaline Phosphatase, subunit A"/>
    <property type="match status" value="1"/>
</dbReference>
<keyword evidence="2" id="KW-0479">Metal-binding</keyword>
<dbReference type="Proteomes" id="UP000680815">
    <property type="component" value="Unassembled WGS sequence"/>
</dbReference>
<comment type="similarity">
    <text evidence="1">Belongs to the sulfatase family.</text>
</comment>
<evidence type="ECO:0000256" key="2">
    <source>
        <dbReference type="ARBA" id="ARBA00022723"/>
    </source>
</evidence>
<accession>A0ABS4ARC0</accession>
<feature type="chain" id="PRO_5046543632" evidence="5">
    <location>
        <begin position="18"/>
        <end position="838"/>
    </location>
</feature>
<evidence type="ECO:0000256" key="5">
    <source>
        <dbReference type="SAM" id="SignalP"/>
    </source>
</evidence>
<evidence type="ECO:0000256" key="3">
    <source>
        <dbReference type="ARBA" id="ARBA00022801"/>
    </source>
</evidence>
<keyword evidence="8" id="KW-1185">Reference proteome</keyword>
<organism evidence="7 8">
    <name type="scientific">Roseomonas nitratireducens</name>
    <dbReference type="NCBI Taxonomy" id="2820810"/>
    <lineage>
        <taxon>Bacteria</taxon>
        <taxon>Pseudomonadati</taxon>
        <taxon>Pseudomonadota</taxon>
        <taxon>Alphaproteobacteria</taxon>
        <taxon>Acetobacterales</taxon>
        <taxon>Roseomonadaceae</taxon>
        <taxon>Roseomonas</taxon>
    </lineage>
</organism>
<evidence type="ECO:0000256" key="1">
    <source>
        <dbReference type="ARBA" id="ARBA00008779"/>
    </source>
</evidence>
<sequence>MRLLGVLATGAVVTAFAFGFCAPGAVAQQIRGAPGAPDALMTPNPFSLPGPTPPFTGTIMPNAGDSRTAWPPQVMPPEGAPNVLVILTDDVGFGAPSTFGGVIPTPALDRVAEAGLRYTQFHTTALCSPTRAALLTGRNHHSVGSGVISELTTGFPGYNSIIPPETAHVAATLRQTGYATAWFGKNHNVPTWESSPAGPFTNWPTGQGYDYFYGFVGGDTSQWQPGNLFRNTTPIHPNVGARPDWNLTTAMADDAIDHIRLITSVAPNRPWFIHYAPGGTHAPHHPTREWAERFRGQFDAGWDVMHRRIFENQRRLGVIPANAQLPPLPDFIPRWESLTDNQRRLYARQMEIYAAYLAYTDHEIGRVIQAVEDAGQIDNTLIIYISGDNGGSAEGGPDGTVNEVAWFNGLLFSADQMMPFLDAWGTDRTYNHMAIGWTFALNSPYRWTKQIASHLGGTRNGMAISWPRRIADRGGIRHQFHHVIDVVPTILEAAGIPAPTMVNGIAQRPIEGLSMAYTFDAANRDVPTRRRTQYFEIMGNRAIYHDGWMASTTPPVPPWDSQSPKPSDVLNGYTWELYNLTDDPTQMNDLAAREPARLRMMQEIFLMEATRYQVLPLDNSALTRLISARPGPAAGRRQFTYNGPVSAIQGSAAPSLLNRSYRITAEIEVPEGGANGVLVTQGGRFAGYGFYLQQGRPVFTWNFLNAARHRWEGPAALPPGRHTLVFDWQMQPQGLPFGRGGTGTLTVNGTQVAQQALQTTLPFTLAWDETFDVGLDTGTSVDDRDYTSPNPFTGRIARLTIDLGDSTVTPAALRLLQEEMERRERASAPAATPAARRN</sequence>
<dbReference type="PANTHER" id="PTHR42693:SF43">
    <property type="entry name" value="BLL2667 PROTEIN"/>
    <property type="match status" value="1"/>
</dbReference>
<dbReference type="InterPro" id="IPR024607">
    <property type="entry name" value="Sulfatase_CS"/>
</dbReference>
<reference evidence="7 8" key="1">
    <citation type="submission" date="2021-03" db="EMBL/GenBank/DDBJ databases">
        <authorList>
            <person name="So Y."/>
        </authorList>
    </citation>
    <scope>NUCLEOTIDE SEQUENCE [LARGE SCALE GENOMIC DNA]</scope>
    <source>
        <strain evidence="7 8">PWR1</strain>
    </source>
</reference>
<evidence type="ECO:0000313" key="7">
    <source>
        <dbReference type="EMBL" id="MBP0463914.1"/>
    </source>
</evidence>
<keyword evidence="5" id="KW-0732">Signal</keyword>
<name>A0ABS4ARC0_9PROT</name>
<evidence type="ECO:0000256" key="4">
    <source>
        <dbReference type="ARBA" id="ARBA00022837"/>
    </source>
</evidence>
<dbReference type="EMBL" id="JAGIYZ010000006">
    <property type="protein sequence ID" value="MBP0463914.1"/>
    <property type="molecule type" value="Genomic_DNA"/>
</dbReference>
<dbReference type="CDD" id="cd16025">
    <property type="entry name" value="PAS_like"/>
    <property type="match status" value="1"/>
</dbReference>
<evidence type="ECO:0000259" key="6">
    <source>
        <dbReference type="Pfam" id="PF00884"/>
    </source>
</evidence>